<dbReference type="Proteomes" id="UP000004849">
    <property type="component" value="Unassembled WGS sequence"/>
</dbReference>
<sequence length="49" mass="5446">MKTLCHDRQGVIPHGKVKFIVAVRQECTVAILLCTKIKNSHKTEGDGNK</sequence>
<reference evidence="1 2" key="1">
    <citation type="submission" date="2008-10" db="EMBL/GenBank/DDBJ databases">
        <title>Draft genome sequence of Bacteroides dorei (DSM 17855).</title>
        <authorList>
            <person name="Sudarsanam P."/>
            <person name="Ley R."/>
            <person name="Guruge J."/>
            <person name="Turnbaugh P.J."/>
            <person name="Mahowald M."/>
            <person name="Liep D."/>
            <person name="Gordon J."/>
        </authorList>
    </citation>
    <scope>NUCLEOTIDE SEQUENCE [LARGE SCALE GENOMIC DNA]</scope>
    <source>
        <strain evidence="1 2">DSM 17855</strain>
    </source>
</reference>
<proteinExistence type="predicted"/>
<evidence type="ECO:0000313" key="1">
    <source>
        <dbReference type="EMBL" id="EEB27302.1"/>
    </source>
</evidence>
<protein>
    <submittedName>
        <fullName evidence="1">Uncharacterized protein</fullName>
    </submittedName>
</protein>
<name>B6VS87_9BACT</name>
<dbReference type="AlphaFoldDB" id="B6VS87"/>
<evidence type="ECO:0000313" key="2">
    <source>
        <dbReference type="Proteomes" id="UP000004849"/>
    </source>
</evidence>
<reference evidence="1 2" key="2">
    <citation type="submission" date="2008-10" db="EMBL/GenBank/DDBJ databases">
        <authorList>
            <person name="Fulton L."/>
            <person name="Clifton S."/>
            <person name="Fulton B."/>
            <person name="Xu J."/>
            <person name="Minx P."/>
            <person name="Pepin K.H."/>
            <person name="Johnson M."/>
            <person name="Thiruvilangam P."/>
            <person name="Bhonagiri V."/>
            <person name="Nash W.E."/>
            <person name="Mardis E.R."/>
            <person name="Wilson R.K."/>
        </authorList>
    </citation>
    <scope>NUCLEOTIDE SEQUENCE [LARGE SCALE GENOMIC DNA]</scope>
    <source>
        <strain evidence="1 2">DSM 17855</strain>
    </source>
</reference>
<organism evidence="1 2">
    <name type="scientific">Phocaeicola dorei DSM 17855</name>
    <dbReference type="NCBI Taxonomy" id="483217"/>
    <lineage>
        <taxon>Bacteria</taxon>
        <taxon>Pseudomonadati</taxon>
        <taxon>Bacteroidota</taxon>
        <taxon>Bacteroidia</taxon>
        <taxon>Bacteroidales</taxon>
        <taxon>Bacteroidaceae</taxon>
        <taxon>Phocaeicola</taxon>
    </lineage>
</organism>
<dbReference type="EMBL" id="ABWZ01000003">
    <property type="protein sequence ID" value="EEB27302.1"/>
    <property type="molecule type" value="Genomic_DNA"/>
</dbReference>
<gene>
    <name evidence="1" type="ORF">BACDOR_00117</name>
</gene>
<dbReference type="HOGENOM" id="CLU_3132206_0_0_10"/>
<accession>B6VS87</accession>